<evidence type="ECO:0000313" key="4">
    <source>
        <dbReference type="Proteomes" id="UP001150062"/>
    </source>
</evidence>
<feature type="domain" description="BTB" evidence="2">
    <location>
        <begin position="20"/>
        <end position="94"/>
    </location>
</feature>
<dbReference type="SUPFAM" id="SSF54695">
    <property type="entry name" value="POZ domain"/>
    <property type="match status" value="1"/>
</dbReference>
<feature type="region of interest" description="Disordered" evidence="1">
    <location>
        <begin position="265"/>
        <end position="352"/>
    </location>
</feature>
<dbReference type="Pfam" id="PF00651">
    <property type="entry name" value="BTB"/>
    <property type="match status" value="1"/>
</dbReference>
<gene>
    <name evidence="3" type="ORF">M0813_04830</name>
</gene>
<evidence type="ECO:0000256" key="1">
    <source>
        <dbReference type="SAM" id="MobiDB-lite"/>
    </source>
</evidence>
<reference evidence="3" key="1">
    <citation type="submission" date="2022-08" db="EMBL/GenBank/DDBJ databases">
        <title>Novel sulfate-reducing endosymbionts in the free-living metamonad Anaeramoeba.</title>
        <authorList>
            <person name="Jerlstrom-Hultqvist J."/>
            <person name="Cepicka I."/>
            <person name="Gallot-Lavallee L."/>
            <person name="Salas-Leiva D."/>
            <person name="Curtis B.A."/>
            <person name="Zahonova K."/>
            <person name="Pipaliya S."/>
            <person name="Dacks J."/>
            <person name="Roger A.J."/>
        </authorList>
    </citation>
    <scope>NUCLEOTIDE SEQUENCE</scope>
    <source>
        <strain evidence="3">Schooner1</strain>
    </source>
</reference>
<feature type="compositionally biased region" description="Basic and acidic residues" evidence="1">
    <location>
        <begin position="306"/>
        <end position="352"/>
    </location>
</feature>
<feature type="compositionally biased region" description="Low complexity" evidence="1">
    <location>
        <begin position="287"/>
        <end position="298"/>
    </location>
</feature>
<dbReference type="PANTHER" id="PTHR46965">
    <property type="entry name" value="BTB/POZ DOMAIN-CONTAINING PROTEIN 19"/>
    <property type="match status" value="1"/>
</dbReference>
<organism evidence="3 4">
    <name type="scientific">Anaeramoeba flamelloides</name>
    <dbReference type="NCBI Taxonomy" id="1746091"/>
    <lineage>
        <taxon>Eukaryota</taxon>
        <taxon>Metamonada</taxon>
        <taxon>Anaeramoebidae</taxon>
        <taxon>Anaeramoeba</taxon>
    </lineage>
</organism>
<dbReference type="Gene3D" id="3.30.710.10">
    <property type="entry name" value="Potassium Channel Kv1.1, Chain A"/>
    <property type="match status" value="1"/>
</dbReference>
<dbReference type="InterPro" id="IPR011333">
    <property type="entry name" value="SKP1/BTB/POZ_sf"/>
</dbReference>
<dbReference type="InterPro" id="IPR042846">
    <property type="entry name" value="BTBD19"/>
</dbReference>
<keyword evidence="4" id="KW-1185">Reference proteome</keyword>
<dbReference type="PANTHER" id="PTHR46965:SF1">
    <property type="entry name" value="BTB_POZ DOMAIN-CONTAINING PROTEIN 19"/>
    <property type="match status" value="1"/>
</dbReference>
<comment type="caution">
    <text evidence="3">The sequence shown here is derived from an EMBL/GenBank/DDBJ whole genome shotgun (WGS) entry which is preliminary data.</text>
</comment>
<sequence length="584" mass="67123">MTQNPIVKKLKLLINNKEKADVRFLVGKKQEVVYGHKLILSLCSQVWETLFYSKKQFEETVKGKFAQVVVEDLEPIVFKTLLWYAYTNAVTLNDNLVWKVICASDKFGMDDLKDFCQSYLVENLNEENCLQLIDSAFQCSCVISPNLEKDPILNRIFQFFQKKSSKILRENNCLNELDEKTLVFLLNSPHIRFPETELYYRLLERGNFLCNQKEIMPTEKNKHMEISKLLKLLKLELFSMSLLKELKNLNYFDLEQINQAIEENNDKKTNNKKTNGGKRIEKRNGKQQENNNNGLGNKINEEEETEKEKEKEKETEKEKEKGTDKENEKENGNENKKNKKLITDTQERLKSRKSNNIEDLKILILTPNDSTEEHREKVPSDVRKSIQSTGIDNVDFFNLMTGLPTFEDLKQYDALFVFFSDHHLPDTESIGDLLAKYVKDGGGLVLGGFTALLRDQDFCLKGEIIDEGFLPVGNNEEIIGNRVHLGEKCARNHPVLKNVESYDGGNFSWHVNIKEVTTGSQLIAKYDDNTVFVSSKKKCPSMGTVVVLNMFPISDGITFSGNMFLTDFDGRTLIANALEFVAYD</sequence>
<dbReference type="Proteomes" id="UP001150062">
    <property type="component" value="Unassembled WGS sequence"/>
</dbReference>
<dbReference type="InterPro" id="IPR029062">
    <property type="entry name" value="Class_I_gatase-like"/>
</dbReference>
<evidence type="ECO:0000313" key="3">
    <source>
        <dbReference type="EMBL" id="KAJ6232311.1"/>
    </source>
</evidence>
<protein>
    <submittedName>
        <fullName evidence="3">Btb/poz domain-containing protein</fullName>
    </submittedName>
</protein>
<dbReference type="InterPro" id="IPR000210">
    <property type="entry name" value="BTB/POZ_dom"/>
</dbReference>
<dbReference type="PROSITE" id="PS50097">
    <property type="entry name" value="BTB"/>
    <property type="match status" value="1"/>
</dbReference>
<proteinExistence type="predicted"/>
<evidence type="ECO:0000259" key="2">
    <source>
        <dbReference type="PROSITE" id="PS50097"/>
    </source>
</evidence>
<dbReference type="SUPFAM" id="SSF52317">
    <property type="entry name" value="Class I glutamine amidotransferase-like"/>
    <property type="match status" value="1"/>
</dbReference>
<dbReference type="EMBL" id="JAOAOG010000292">
    <property type="protein sequence ID" value="KAJ6232311.1"/>
    <property type="molecule type" value="Genomic_DNA"/>
</dbReference>
<accession>A0ABQ8XI61</accession>
<name>A0ABQ8XI61_9EUKA</name>
<dbReference type="SMART" id="SM00225">
    <property type="entry name" value="BTB"/>
    <property type="match status" value="1"/>
</dbReference>